<dbReference type="RefSeq" id="WP_143127796.1">
    <property type="nucleotide sequence ID" value="NZ_VJMG01000089.1"/>
</dbReference>
<sequence length="81" mass="9034">MTVGTRVEMVTFRNSFLLPGMEREHAPGVFEVHITEEPLNVMWEAYHRTMNLMLTRGGVTEAIKVTLDDLETALAKDGGDG</sequence>
<keyword evidence="2" id="KW-1185">Reference proteome</keyword>
<dbReference type="Proteomes" id="UP000316801">
    <property type="component" value="Unassembled WGS sequence"/>
</dbReference>
<gene>
    <name evidence="1" type="ORF">FNA46_24190</name>
</gene>
<dbReference type="EMBL" id="VJMG01000089">
    <property type="protein sequence ID" value="TRL31850.1"/>
    <property type="molecule type" value="Genomic_DNA"/>
</dbReference>
<organism evidence="1 2">
    <name type="scientific">Rhizobium straminoryzae</name>
    <dbReference type="NCBI Taxonomy" id="1387186"/>
    <lineage>
        <taxon>Bacteria</taxon>
        <taxon>Pseudomonadati</taxon>
        <taxon>Pseudomonadota</taxon>
        <taxon>Alphaproteobacteria</taxon>
        <taxon>Hyphomicrobiales</taxon>
        <taxon>Rhizobiaceae</taxon>
        <taxon>Rhizobium/Agrobacterium group</taxon>
        <taxon>Rhizobium</taxon>
    </lineage>
</organism>
<proteinExistence type="predicted"/>
<dbReference type="AlphaFoldDB" id="A0A549SQG2"/>
<reference evidence="1 2" key="1">
    <citation type="submission" date="2019-07" db="EMBL/GenBank/DDBJ databases">
        <title>Ln-dependent methylotrophs.</title>
        <authorList>
            <person name="Tani A."/>
        </authorList>
    </citation>
    <scope>NUCLEOTIDE SEQUENCE [LARGE SCALE GENOMIC DNA]</scope>
    <source>
        <strain evidence="1 2">SM12</strain>
    </source>
</reference>
<comment type="caution">
    <text evidence="1">The sequence shown here is derived from an EMBL/GenBank/DDBJ whole genome shotgun (WGS) entry which is preliminary data.</text>
</comment>
<name>A0A549SQG2_9HYPH</name>
<evidence type="ECO:0000313" key="2">
    <source>
        <dbReference type="Proteomes" id="UP000316801"/>
    </source>
</evidence>
<evidence type="ECO:0000313" key="1">
    <source>
        <dbReference type="EMBL" id="TRL31850.1"/>
    </source>
</evidence>
<accession>A0A549SQG2</accession>
<protein>
    <submittedName>
        <fullName evidence="1">Uncharacterized protein</fullName>
    </submittedName>
</protein>